<accession>A0A101PZ11</accession>
<name>A0A101PZ11_STRCK</name>
<dbReference type="UniPathway" id="UPA00253">
    <property type="reaction ID" value="UER00457"/>
</dbReference>
<dbReference type="AlphaFoldDB" id="A0A101PZ11"/>
<dbReference type="NCBIfam" id="TIGR01513">
    <property type="entry name" value="NAPRTase_put"/>
    <property type="match status" value="1"/>
</dbReference>
<dbReference type="InterPro" id="IPR007229">
    <property type="entry name" value="Nic_PRibTrfase-Fam"/>
</dbReference>
<dbReference type="Pfam" id="PF04095">
    <property type="entry name" value="NAPRTase"/>
    <property type="match status" value="1"/>
</dbReference>
<dbReference type="InterPro" id="IPR013785">
    <property type="entry name" value="Aldolase_TIM"/>
</dbReference>
<dbReference type="NCBIfam" id="NF009131">
    <property type="entry name" value="PRK12484.1"/>
    <property type="match status" value="1"/>
</dbReference>
<dbReference type="SUPFAM" id="SSF51690">
    <property type="entry name" value="Nicotinate/Quinolinate PRTase C-terminal domain-like"/>
    <property type="match status" value="1"/>
</dbReference>
<evidence type="ECO:0000256" key="5">
    <source>
        <dbReference type="ARBA" id="ARBA00022598"/>
    </source>
</evidence>
<dbReference type="GO" id="GO:0005829">
    <property type="term" value="C:cytosol"/>
    <property type="evidence" value="ECO:0007669"/>
    <property type="project" value="TreeGrafter"/>
</dbReference>
<evidence type="ECO:0000256" key="2">
    <source>
        <dbReference type="ARBA" id="ARBA00010897"/>
    </source>
</evidence>
<dbReference type="GO" id="GO:0016757">
    <property type="term" value="F:glycosyltransferase activity"/>
    <property type="evidence" value="ECO:0007669"/>
    <property type="project" value="UniProtKB-KW"/>
</dbReference>
<dbReference type="GO" id="GO:0034355">
    <property type="term" value="P:NAD+ biosynthetic process via the salvage pathway"/>
    <property type="evidence" value="ECO:0007669"/>
    <property type="project" value="TreeGrafter"/>
</dbReference>
<keyword evidence="7 9" id="KW-0808">Transferase</keyword>
<keyword evidence="6 9" id="KW-0662">Pyridine nucleotide biosynthesis</keyword>
<comment type="caution">
    <text evidence="13">The sequence shown here is derived from an EMBL/GenBank/DDBJ whole genome shotgun (WGS) entry which is preliminary data.</text>
</comment>
<evidence type="ECO:0000256" key="8">
    <source>
        <dbReference type="ARBA" id="ARBA00048668"/>
    </source>
</evidence>
<dbReference type="Gene3D" id="3.20.20.70">
    <property type="entry name" value="Aldolase class I"/>
    <property type="match status" value="1"/>
</dbReference>
<dbReference type="Proteomes" id="UP000053398">
    <property type="component" value="Unassembled WGS sequence"/>
</dbReference>
<comment type="PTM">
    <text evidence="9">Transiently phosphorylated on a His residue during the reaction cycle. Phosphorylation strongly increases the affinity for substrates and increases the rate of nicotinate D-ribonucleotide production. Dephosphorylation regenerates the low-affinity form of the enzyme, leading to product release.</text>
</comment>
<evidence type="ECO:0000256" key="9">
    <source>
        <dbReference type="RuleBase" id="RU365100"/>
    </source>
</evidence>
<evidence type="ECO:0000256" key="3">
    <source>
        <dbReference type="ARBA" id="ARBA00013236"/>
    </source>
</evidence>
<feature type="domain" description="Nicotinate/nicotinamide phosphoribosyltransferase" evidence="11">
    <location>
        <begin position="150"/>
        <end position="215"/>
    </location>
</feature>
<comment type="function">
    <text evidence="9">Catalyzes the first step in the biosynthesis of NAD from nicotinic acid, the ATP-dependent synthesis of beta-nicotinate D-ribonucleotide from nicotinate and 5-phospho-D-ribose 1-phosphate.</text>
</comment>
<dbReference type="PIRSF" id="PIRSF000484">
    <property type="entry name" value="NAPRT"/>
    <property type="match status" value="1"/>
</dbReference>
<dbReference type="NCBIfam" id="NF006696">
    <property type="entry name" value="PRK09243.1-3"/>
    <property type="match status" value="1"/>
</dbReference>
<proteinExistence type="inferred from homology"/>
<dbReference type="InterPro" id="IPR041525">
    <property type="entry name" value="N/Namide_PRibTrfase"/>
</dbReference>
<dbReference type="PANTHER" id="PTHR11098:SF1">
    <property type="entry name" value="NICOTINATE PHOSPHORIBOSYLTRANSFERASE"/>
    <property type="match status" value="1"/>
</dbReference>
<evidence type="ECO:0000256" key="4">
    <source>
        <dbReference type="ARBA" id="ARBA00022553"/>
    </source>
</evidence>
<evidence type="ECO:0000259" key="12">
    <source>
        <dbReference type="Pfam" id="PF17767"/>
    </source>
</evidence>
<gene>
    <name evidence="13" type="ORF">AQJ11_29160</name>
</gene>
<sequence>MSDVTTTDLYEVTMAMSYLREDMRGPASFSLFVRDLPSGRGFLVAAGLESALDFLGHFRVGREDIEEFADALHRPVRDLEPLLGLSFEGEVRAVPEGHVVFAGEPLLEVTAPLPQAQLVETYLLNQLCHQTAVASKAARCVLAAAGGPVVDFSLRRTHGPWAGLQAARLGALVGFAGTSNVAAAVALGIPASGTMAHSYIEAFPGEEEAFRAFAHAHPGPVTFLVDTYDTEEGVRIAARVLAELRRGPGCAIRLDSGDLDELSRRSRAILDAAGLTGVRIVASGGLDEYGVDRLVRAGAPIDVYAVGTKVGVAADAPYLDAAYKLVEYDGHPVMKLSSAKVTAPGRKQVFRRPGQPDVIALAGEEPPEAAQPLLRTVMRDGRRTWSPDHWQDARKRFREDLAALPGPVLRIEDPEPVPPVWSKALTRLTASVRTDIEARLRPEGRVAPAGTPISRSVPLSARTH</sequence>
<evidence type="ECO:0000313" key="14">
    <source>
        <dbReference type="Proteomes" id="UP000053398"/>
    </source>
</evidence>
<feature type="region of interest" description="Disordered" evidence="10">
    <location>
        <begin position="442"/>
        <end position="464"/>
    </location>
</feature>
<reference evidence="13 14" key="1">
    <citation type="submission" date="2015-10" db="EMBL/GenBank/DDBJ databases">
        <title>Draft genome sequence of Streptomyces corchorusii DSM 40340, type strain for the species Streptomyces corchorusii.</title>
        <authorList>
            <person name="Ruckert C."/>
            <person name="Winkler A."/>
            <person name="Kalinowski J."/>
            <person name="Kampfer P."/>
            <person name="Glaeser S."/>
        </authorList>
    </citation>
    <scope>NUCLEOTIDE SEQUENCE [LARGE SCALE GENOMIC DNA]</scope>
    <source>
        <strain evidence="13 14">DSM 40340</strain>
    </source>
</reference>
<dbReference type="InterPro" id="IPR006405">
    <property type="entry name" value="Nic_PRibTrfase_pncB"/>
</dbReference>
<organism evidence="13 14">
    <name type="scientific">Streptomyces corchorusii</name>
    <name type="common">Streptomyces chibaensis</name>
    <dbReference type="NCBI Taxonomy" id="1903"/>
    <lineage>
        <taxon>Bacteria</taxon>
        <taxon>Bacillati</taxon>
        <taxon>Actinomycetota</taxon>
        <taxon>Actinomycetes</taxon>
        <taxon>Kitasatosporales</taxon>
        <taxon>Streptomycetaceae</taxon>
        <taxon>Streptomyces</taxon>
    </lineage>
</organism>
<dbReference type="RefSeq" id="WP_059265137.1">
    <property type="nucleotide sequence ID" value="NZ_KQ948362.1"/>
</dbReference>
<protein>
    <recommendedName>
        <fullName evidence="3 9">Nicotinate phosphoribosyltransferase</fullName>
        <ecNumber evidence="3 9">6.3.4.21</ecNumber>
    </recommendedName>
</protein>
<evidence type="ECO:0000256" key="10">
    <source>
        <dbReference type="SAM" id="MobiDB-lite"/>
    </source>
</evidence>
<comment type="pathway">
    <text evidence="1 9">Cofactor biosynthesis; NAD(+) biosynthesis; nicotinate D-ribonucleotide from nicotinate: step 1/1.</text>
</comment>
<feature type="domain" description="Nicotinate phosphoribosyltransferase N-terminal" evidence="12">
    <location>
        <begin position="6"/>
        <end position="126"/>
    </location>
</feature>
<dbReference type="EMBL" id="LMWP01000035">
    <property type="protein sequence ID" value="KUN20280.1"/>
    <property type="molecule type" value="Genomic_DNA"/>
</dbReference>
<dbReference type="Gene3D" id="3.20.140.10">
    <property type="entry name" value="nicotinate phosphoribosyltransferase"/>
    <property type="match status" value="1"/>
</dbReference>
<evidence type="ECO:0000256" key="6">
    <source>
        <dbReference type="ARBA" id="ARBA00022642"/>
    </source>
</evidence>
<keyword evidence="5 9" id="KW-0436">Ligase</keyword>
<evidence type="ECO:0000256" key="7">
    <source>
        <dbReference type="ARBA" id="ARBA00022679"/>
    </source>
</evidence>
<dbReference type="Pfam" id="PF17767">
    <property type="entry name" value="NAPRTase_N"/>
    <property type="match status" value="1"/>
</dbReference>
<evidence type="ECO:0000256" key="1">
    <source>
        <dbReference type="ARBA" id="ARBA00004952"/>
    </source>
</evidence>
<dbReference type="SUPFAM" id="SSF54675">
    <property type="entry name" value="Nicotinate/Quinolinate PRTase N-terminal domain-like"/>
    <property type="match status" value="1"/>
</dbReference>
<evidence type="ECO:0000259" key="11">
    <source>
        <dbReference type="Pfam" id="PF04095"/>
    </source>
</evidence>
<comment type="catalytic activity">
    <reaction evidence="8 9">
        <text>5-phospho-alpha-D-ribose 1-diphosphate + nicotinate + ATP + H2O = nicotinate beta-D-ribonucleotide + ADP + phosphate + diphosphate</text>
        <dbReference type="Rhea" id="RHEA:36163"/>
        <dbReference type="ChEBI" id="CHEBI:15377"/>
        <dbReference type="ChEBI" id="CHEBI:30616"/>
        <dbReference type="ChEBI" id="CHEBI:32544"/>
        <dbReference type="ChEBI" id="CHEBI:33019"/>
        <dbReference type="ChEBI" id="CHEBI:43474"/>
        <dbReference type="ChEBI" id="CHEBI:57502"/>
        <dbReference type="ChEBI" id="CHEBI:58017"/>
        <dbReference type="ChEBI" id="CHEBI:456216"/>
        <dbReference type="EC" id="6.3.4.21"/>
    </reaction>
</comment>
<keyword evidence="13" id="KW-0328">Glycosyltransferase</keyword>
<dbReference type="InterPro" id="IPR040727">
    <property type="entry name" value="NAPRTase_N"/>
</dbReference>
<dbReference type="GO" id="GO:0004516">
    <property type="term" value="F:nicotinate phosphoribosyltransferase activity"/>
    <property type="evidence" value="ECO:0007669"/>
    <property type="project" value="UniProtKB-UniRule"/>
</dbReference>
<dbReference type="PANTHER" id="PTHR11098">
    <property type="entry name" value="NICOTINATE PHOSPHORIBOSYLTRANSFERASE"/>
    <property type="match status" value="1"/>
</dbReference>
<keyword evidence="4" id="KW-0597">Phosphoprotein</keyword>
<keyword evidence="14" id="KW-1185">Reference proteome</keyword>
<dbReference type="InterPro" id="IPR036068">
    <property type="entry name" value="Nicotinate_pribotase-like_C"/>
</dbReference>
<evidence type="ECO:0000313" key="13">
    <source>
        <dbReference type="EMBL" id="KUN20280.1"/>
    </source>
</evidence>
<dbReference type="EC" id="6.3.4.21" evidence="3 9"/>
<comment type="similarity">
    <text evidence="2 9">Belongs to the NAPRTase family.</text>
</comment>
<dbReference type="CDD" id="cd01570">
    <property type="entry name" value="NAPRTase_A"/>
    <property type="match status" value="1"/>
</dbReference>